<comment type="caution">
    <text evidence="2">The sequence shown here is derived from an EMBL/GenBank/DDBJ whole genome shotgun (WGS) entry which is preliminary data.</text>
</comment>
<dbReference type="Proteomes" id="UP000195975">
    <property type="component" value="Unassembled WGS sequence"/>
</dbReference>
<gene>
    <name evidence="2" type="ORF">B5F96_03630</name>
</gene>
<organism evidence="2 3">
    <name type="scientific">Parabacteroides johnsonii</name>
    <dbReference type="NCBI Taxonomy" id="387661"/>
    <lineage>
        <taxon>Bacteria</taxon>
        <taxon>Pseudomonadati</taxon>
        <taxon>Bacteroidota</taxon>
        <taxon>Bacteroidia</taxon>
        <taxon>Bacteroidales</taxon>
        <taxon>Tannerellaceae</taxon>
        <taxon>Parabacteroides</taxon>
    </lineage>
</organism>
<reference evidence="3" key="1">
    <citation type="submission" date="2017-04" db="EMBL/GenBank/DDBJ databases">
        <title>Function of individual gut microbiota members based on whole genome sequencing of pure cultures obtained from chicken caecum.</title>
        <authorList>
            <person name="Medvecky M."/>
            <person name="Cejkova D."/>
            <person name="Polansky O."/>
            <person name="Karasova D."/>
            <person name="Kubasova T."/>
            <person name="Cizek A."/>
            <person name="Rychlik I."/>
        </authorList>
    </citation>
    <scope>NUCLEOTIDE SEQUENCE [LARGE SCALE GENOMIC DNA]</scope>
    <source>
        <strain evidence="3">An42</strain>
    </source>
</reference>
<name>A0A9Q5STK3_9BACT</name>
<proteinExistence type="predicted"/>
<dbReference type="Gene3D" id="2.170.120.30">
    <property type="match status" value="1"/>
</dbReference>
<evidence type="ECO:0008006" key="4">
    <source>
        <dbReference type="Google" id="ProtNLM"/>
    </source>
</evidence>
<evidence type="ECO:0000313" key="2">
    <source>
        <dbReference type="EMBL" id="OUO06789.1"/>
    </source>
</evidence>
<evidence type="ECO:0000313" key="3">
    <source>
        <dbReference type="Proteomes" id="UP000195975"/>
    </source>
</evidence>
<evidence type="ECO:0000256" key="1">
    <source>
        <dbReference type="SAM" id="Phobius"/>
    </source>
</evidence>
<dbReference type="AlphaFoldDB" id="A0A9Q5STK3"/>
<dbReference type="Gene3D" id="2.170.120.40">
    <property type="entry name" value="YbbR-like domain"/>
    <property type="match status" value="1"/>
</dbReference>
<keyword evidence="1" id="KW-1133">Transmembrane helix</keyword>
<keyword evidence="1" id="KW-0472">Membrane</keyword>
<keyword evidence="1" id="KW-0812">Transmembrane</keyword>
<dbReference type="RefSeq" id="WP_008150379.1">
    <property type="nucleotide sequence ID" value="NZ_CAJLBM010000002.1"/>
</dbReference>
<accession>A0A9Q5STK3</accession>
<sequence>MSRLGQIKQTFKSVRIEIKAFLRRQQWKEALIFFCFILLAFGFWLLQSLQQEYEIDIKIPVKYKNVPPDISFTETPPEAITVKVKDKGSVLLNYSFGRSFAPIEANMKAQPEKAGKLVISRKDIESDIKKHLIATTSLLSFEPQYIDAAYSKRIKKEIPAVFEGTVQTNAGFKVSGDISITPRNISVYASDVVLDTLKEIKTVYTEIKKGNKTVTRTIQLEKIDGATLEPTSVTITVPIEEYTEKTLEIPVVCTNLPRHYTLRTFPSVVKVSCSVPLSRFKDVSADDFEIRISFADLEQSASGTLPLQLDKKPSWVDVATISPDRIEFILEQTKSND</sequence>
<dbReference type="PANTHER" id="PTHR37804">
    <property type="entry name" value="CDAA REGULATORY PROTEIN CDAR"/>
    <property type="match status" value="1"/>
</dbReference>
<feature type="transmembrane region" description="Helical" evidence="1">
    <location>
        <begin position="30"/>
        <end position="46"/>
    </location>
</feature>
<protein>
    <recommendedName>
        <fullName evidence="4">YbbR-like domain-containing protein</fullName>
    </recommendedName>
</protein>
<dbReference type="PANTHER" id="PTHR37804:SF1">
    <property type="entry name" value="CDAA REGULATORY PROTEIN CDAR"/>
    <property type="match status" value="1"/>
</dbReference>
<dbReference type="GeneID" id="93408403"/>
<dbReference type="InterPro" id="IPR053154">
    <property type="entry name" value="c-di-AMP_regulator"/>
</dbReference>
<dbReference type="EMBL" id="NFIJ01000002">
    <property type="protein sequence ID" value="OUO06789.1"/>
    <property type="molecule type" value="Genomic_DNA"/>
</dbReference>